<dbReference type="EMBL" id="JAACJN010000002">
    <property type="protein sequence ID" value="KAF5393511.1"/>
    <property type="molecule type" value="Genomic_DNA"/>
</dbReference>
<dbReference type="GO" id="GO:0005262">
    <property type="term" value="F:calcium channel activity"/>
    <property type="evidence" value="ECO:0007669"/>
    <property type="project" value="TreeGrafter"/>
</dbReference>
<keyword evidence="11" id="KW-1185">Reference proteome</keyword>
<evidence type="ECO:0000256" key="8">
    <source>
        <dbReference type="SAM" id="Phobius"/>
    </source>
</evidence>
<dbReference type="Proteomes" id="UP000518752">
    <property type="component" value="Unassembled WGS sequence"/>
</dbReference>
<evidence type="ECO:0000313" key="10">
    <source>
        <dbReference type="EMBL" id="KAF5393511.1"/>
    </source>
</evidence>
<name>A0A8H5I1L8_9AGAR</name>
<dbReference type="SUPFAM" id="SSF50182">
    <property type="entry name" value="Sm-like ribonucleoproteins"/>
    <property type="match status" value="1"/>
</dbReference>
<evidence type="ECO:0000256" key="4">
    <source>
        <dbReference type="ARBA" id="ARBA00022989"/>
    </source>
</evidence>
<evidence type="ECO:0000256" key="5">
    <source>
        <dbReference type="ARBA" id="ARBA00023136"/>
    </source>
</evidence>
<feature type="region of interest" description="Disordered" evidence="7">
    <location>
        <begin position="1"/>
        <end position="43"/>
    </location>
</feature>
<evidence type="ECO:0000256" key="7">
    <source>
        <dbReference type="SAM" id="MobiDB-lite"/>
    </source>
</evidence>
<dbReference type="Gene3D" id="2.30.30.60">
    <property type="match status" value="1"/>
</dbReference>
<organism evidence="10 11">
    <name type="scientific">Collybiopsis confluens</name>
    <dbReference type="NCBI Taxonomy" id="2823264"/>
    <lineage>
        <taxon>Eukaryota</taxon>
        <taxon>Fungi</taxon>
        <taxon>Dikarya</taxon>
        <taxon>Basidiomycota</taxon>
        <taxon>Agaricomycotina</taxon>
        <taxon>Agaricomycetes</taxon>
        <taxon>Agaricomycetidae</taxon>
        <taxon>Agaricales</taxon>
        <taxon>Marasmiineae</taxon>
        <taxon>Omphalotaceae</taxon>
        <taxon>Collybiopsis</taxon>
    </lineage>
</organism>
<feature type="compositionally biased region" description="Basic and acidic residues" evidence="7">
    <location>
        <begin position="667"/>
        <end position="678"/>
    </location>
</feature>
<feature type="compositionally biased region" description="Basic and acidic residues" evidence="7">
    <location>
        <begin position="24"/>
        <end position="40"/>
    </location>
</feature>
<evidence type="ECO:0000256" key="2">
    <source>
        <dbReference type="ARBA" id="ARBA00008017"/>
    </source>
</evidence>
<dbReference type="Pfam" id="PF00924">
    <property type="entry name" value="MS_channel_2nd"/>
    <property type="match status" value="1"/>
</dbReference>
<dbReference type="Gene3D" id="1.10.238.10">
    <property type="entry name" value="EF-hand"/>
    <property type="match status" value="1"/>
</dbReference>
<keyword evidence="4 8" id="KW-1133">Transmembrane helix</keyword>
<evidence type="ECO:0000259" key="9">
    <source>
        <dbReference type="PROSITE" id="PS50222"/>
    </source>
</evidence>
<gene>
    <name evidence="10" type="ORF">D9757_000597</name>
</gene>
<dbReference type="PANTHER" id="PTHR31323:SF15">
    <property type="entry name" value="MECHANOSENSITIVE ION CHANNEL PROTEIN MSY1"/>
    <property type="match status" value="1"/>
</dbReference>
<keyword evidence="5 6" id="KW-0472">Membrane</keyword>
<feature type="transmembrane region" description="Helical" evidence="8">
    <location>
        <begin position="174"/>
        <end position="196"/>
    </location>
</feature>
<dbReference type="SUPFAM" id="SSF47473">
    <property type="entry name" value="EF-hand"/>
    <property type="match status" value="1"/>
</dbReference>
<dbReference type="InterPro" id="IPR011992">
    <property type="entry name" value="EF-hand-dom_pair"/>
</dbReference>
<evidence type="ECO:0000256" key="3">
    <source>
        <dbReference type="ARBA" id="ARBA00022692"/>
    </source>
</evidence>
<dbReference type="PROSITE" id="PS50222">
    <property type="entry name" value="EF_HAND_2"/>
    <property type="match status" value="1"/>
</dbReference>
<keyword evidence="6" id="KW-0256">Endoplasmic reticulum</keyword>
<feature type="transmembrane region" description="Helical" evidence="8">
    <location>
        <begin position="133"/>
        <end position="153"/>
    </location>
</feature>
<dbReference type="InterPro" id="IPR016688">
    <property type="entry name" value="MscS-like_plants/fungi"/>
</dbReference>
<feature type="transmembrane region" description="Helical" evidence="8">
    <location>
        <begin position="216"/>
        <end position="237"/>
    </location>
</feature>
<sequence>MYPPRQNSSPGSSSFPLAPGTGVDAERGQSPRMPRPELQHHTSSSWDLLNGIRKFEHSYEEFDSRNASESHLVYAEGDLPDNKMAKMYQYLLNVSVATRWFLFITPVLALLWIPGIVGLTSFPKATIWGVKLIWWSIWLSVVWGGWWISLAGARILPFFLRGTVGIVAVGTRKYFDWAGVLQRYIALFGWTLGMWVSWNPLIDNRQEPDASSKSRSIVSLIAKLLFGAFLCSAVLLFEKFSIQWIAGKFHEKTYAERIADQKFAVRSLVILYRHSSDIPGRSDTLKTSHVKNTSVNPRAMFKKALRGVRSAATTTTSAFGNVASEITGSSVLQPNSPQAMVKTALDSANKSRFLARRIFYSFAKPGSDYLLVQDIARFFSTPEEADAVFALFDKDSNGDATREEVEIACMEFHREQLSIEHSMQDLDSAVGRLDNIFMSLYVVIAVLIIAVVLDAQFTSLLTSVGTLVLGLSWLIGGSLTEVLTSIIFLFIKHPFDVGDRIVVEKLEYTVKEISLLSTLLVDGQGGLVQAPNSVLNLQFIENIRRSPQMSETFKFEVAYSTTFEELEALRTKMLQFVQSEKRDYLPVFDVTVIDFPEQTSMTLAADIKYKSNSQQGALKAKRRNKWVCALKQSLAEIGIYGPEGNPDEPKQVPRPKSMPAPAGGWRLSEENPSLHDDTNNIFDEPEELTMPEPNHTTPLGSTRFPPAISRPSKPPISTEAYELSERS</sequence>
<feature type="transmembrane region" description="Helical" evidence="8">
    <location>
        <begin position="467"/>
        <end position="491"/>
    </location>
</feature>
<feature type="domain" description="EF-hand" evidence="9">
    <location>
        <begin position="380"/>
        <end position="415"/>
    </location>
</feature>
<accession>A0A8H5I1L8</accession>
<evidence type="ECO:0000256" key="1">
    <source>
        <dbReference type="ARBA" id="ARBA00004127"/>
    </source>
</evidence>
<dbReference type="OrthoDB" id="544685at2759"/>
<dbReference type="Pfam" id="PF25886">
    <property type="entry name" value="Msy1"/>
    <property type="match status" value="1"/>
</dbReference>
<keyword evidence="3 8" id="KW-0812">Transmembrane</keyword>
<dbReference type="GO" id="GO:0006874">
    <property type="term" value="P:intracellular calcium ion homeostasis"/>
    <property type="evidence" value="ECO:0007669"/>
    <property type="project" value="TreeGrafter"/>
</dbReference>
<comment type="similarity">
    <text evidence="2 6">Belongs to the MscS (TC 1.A.23) family.</text>
</comment>
<dbReference type="InterPro" id="IPR002048">
    <property type="entry name" value="EF_hand_dom"/>
</dbReference>
<feature type="transmembrane region" description="Helical" evidence="8">
    <location>
        <begin position="436"/>
        <end position="455"/>
    </location>
</feature>
<dbReference type="GO" id="GO:0005789">
    <property type="term" value="C:endoplasmic reticulum membrane"/>
    <property type="evidence" value="ECO:0007669"/>
    <property type="project" value="UniProtKB-SubCell"/>
</dbReference>
<dbReference type="PANTHER" id="PTHR31323">
    <property type="entry name" value="MECHANOSENSITIVE ION CHANNEL PROTEIN MSY2"/>
    <property type="match status" value="1"/>
</dbReference>
<proteinExistence type="inferred from homology"/>
<dbReference type="InterPro" id="IPR010920">
    <property type="entry name" value="LSM_dom_sf"/>
</dbReference>
<reference evidence="10 11" key="1">
    <citation type="journal article" date="2020" name="ISME J.">
        <title>Uncovering the hidden diversity of litter-decomposition mechanisms in mushroom-forming fungi.</title>
        <authorList>
            <person name="Floudas D."/>
            <person name="Bentzer J."/>
            <person name="Ahren D."/>
            <person name="Johansson T."/>
            <person name="Persson P."/>
            <person name="Tunlid A."/>
        </authorList>
    </citation>
    <scope>NUCLEOTIDE SEQUENCE [LARGE SCALE GENOMIC DNA]</scope>
    <source>
        <strain evidence="10 11">CBS 406.79</strain>
    </source>
</reference>
<feature type="region of interest" description="Disordered" evidence="7">
    <location>
        <begin position="640"/>
        <end position="727"/>
    </location>
</feature>
<feature type="transmembrane region" description="Helical" evidence="8">
    <location>
        <begin position="90"/>
        <end position="113"/>
    </location>
</feature>
<dbReference type="PIRSF" id="PIRSF017209">
    <property type="entry name" value="Memb_At2g17000_prd"/>
    <property type="match status" value="1"/>
</dbReference>
<dbReference type="AlphaFoldDB" id="A0A8H5I1L8"/>
<feature type="compositionally biased region" description="Polar residues" evidence="7">
    <location>
        <begin position="1"/>
        <end position="15"/>
    </location>
</feature>
<dbReference type="InterPro" id="IPR006685">
    <property type="entry name" value="MscS_channel_2nd"/>
</dbReference>
<dbReference type="InterPro" id="IPR023408">
    <property type="entry name" value="MscS_beta-dom_sf"/>
</dbReference>
<comment type="subcellular location">
    <subcellularLocation>
        <location evidence="1">Endomembrane system</location>
        <topology evidence="1">Multi-pass membrane protein</topology>
    </subcellularLocation>
    <subcellularLocation>
        <location evidence="6">Endoplasmic reticulum membrane</location>
    </subcellularLocation>
</comment>
<comment type="caution">
    <text evidence="10">The sequence shown here is derived from an EMBL/GenBank/DDBJ whole genome shotgun (WGS) entry which is preliminary data.</text>
</comment>
<evidence type="ECO:0000256" key="6">
    <source>
        <dbReference type="PIRNR" id="PIRNR017209"/>
    </source>
</evidence>
<protein>
    <recommendedName>
        <fullName evidence="6">Mechanosensitive ion channel protein</fullName>
    </recommendedName>
</protein>
<dbReference type="GO" id="GO:0005509">
    <property type="term" value="F:calcium ion binding"/>
    <property type="evidence" value="ECO:0007669"/>
    <property type="project" value="InterPro"/>
</dbReference>
<dbReference type="InterPro" id="IPR058650">
    <property type="entry name" value="Msy1/2-like"/>
</dbReference>
<evidence type="ECO:0000313" key="11">
    <source>
        <dbReference type="Proteomes" id="UP000518752"/>
    </source>
</evidence>